<feature type="transmembrane region" description="Helical" evidence="10">
    <location>
        <begin position="208"/>
        <end position="232"/>
    </location>
</feature>
<dbReference type="RefSeq" id="WP_320756164.1">
    <property type="nucleotide sequence ID" value="NZ_JAWNGC010000001.1"/>
</dbReference>
<keyword evidence="4" id="KW-1003">Cell membrane</keyword>
<evidence type="ECO:0000256" key="10">
    <source>
        <dbReference type="SAM" id="Phobius"/>
    </source>
</evidence>
<feature type="domain" description="Amino acid permease/ SLC12A" evidence="11">
    <location>
        <begin position="28"/>
        <end position="465"/>
    </location>
</feature>
<dbReference type="Proteomes" id="UP001281731">
    <property type="component" value="Unassembled WGS sequence"/>
</dbReference>
<dbReference type="GO" id="GO:0006865">
    <property type="term" value="P:amino acid transport"/>
    <property type="evidence" value="ECO:0007669"/>
    <property type="project" value="UniProtKB-KW"/>
</dbReference>
<feature type="transmembrane region" description="Helical" evidence="10">
    <location>
        <begin position="52"/>
        <end position="72"/>
    </location>
</feature>
<proteinExistence type="inferred from homology"/>
<feature type="transmembrane region" description="Helical" evidence="10">
    <location>
        <begin position="370"/>
        <end position="391"/>
    </location>
</feature>
<evidence type="ECO:0000256" key="7">
    <source>
        <dbReference type="ARBA" id="ARBA00022970"/>
    </source>
</evidence>
<feature type="transmembrane region" description="Helical" evidence="10">
    <location>
        <begin position="29"/>
        <end position="46"/>
    </location>
</feature>
<feature type="transmembrane region" description="Helical" evidence="10">
    <location>
        <begin position="346"/>
        <end position="364"/>
    </location>
</feature>
<evidence type="ECO:0000313" key="12">
    <source>
        <dbReference type="EMBL" id="MDY5154215.1"/>
    </source>
</evidence>
<feature type="transmembrane region" description="Helical" evidence="10">
    <location>
        <begin position="170"/>
        <end position="188"/>
    </location>
</feature>
<keyword evidence="9 10" id="KW-0472">Membrane</keyword>
<keyword evidence="6 10" id="KW-0812">Transmembrane</keyword>
<gene>
    <name evidence="12" type="ORF">R6G80_00510</name>
</gene>
<dbReference type="PIRSF" id="PIRSF006060">
    <property type="entry name" value="AA_transporter"/>
    <property type="match status" value="1"/>
</dbReference>
<dbReference type="FunFam" id="1.20.1740.10:FF:000001">
    <property type="entry name" value="Amino acid permease"/>
    <property type="match status" value="1"/>
</dbReference>
<sequence length="471" mass="51402">MNTTKTQTTVADPTPHVAGLHRDLRNRHIQMIALGGAIGTGLFYGSHSSLSLAGPAILLTYLVGGLTIYLVMRALGEMSVDSPVAGAFSYYAYKNWSDRAGFVSGWNYWFNYIFVAMAELSVVGVYINYWFPSVPHWLTAAFFLVFITGVNLMGVRAFGEFEFWFAAIKVFAIIGMIVLGLWLIIFQVTSPNDVTPSVSHLVDHGGFFAQGAKGAVLAFVVVMFSFGGIELIGITAGEAEHPEKSIPHAINSVIWRILLFYIGALAIIMCVVPWDFIDGNSSPFVQIFDSAGIKIAAHILNFVVITAALSVYNSGLYSNGRMLYALAEQGNAPKAFLRLSKRGTPVIGVIASSAITVIAVVIVLCFPDFAFNYLMSVALMAGLINWTMVMITQIKFRKRIGAQRAKELSFKLPGGIISSIFVLIMMAACTILMLVQESYRMSVAIGAIWLAVLLVAYEIKKRSSKKIVAHN</sequence>
<accession>A0AAW9HV34</accession>
<comment type="similarity">
    <text evidence="2">Belongs to the amino acid-polyamine-organocation (APC) superfamily. Amino acid transporter (AAT) (TC 2.A.3.1) family.</text>
</comment>
<feature type="transmembrane region" description="Helical" evidence="10">
    <location>
        <begin position="441"/>
        <end position="459"/>
    </location>
</feature>
<organism evidence="12 13">
    <name type="scientific">Actinotignum urinale</name>
    <dbReference type="NCBI Taxonomy" id="190146"/>
    <lineage>
        <taxon>Bacteria</taxon>
        <taxon>Bacillati</taxon>
        <taxon>Actinomycetota</taxon>
        <taxon>Actinomycetes</taxon>
        <taxon>Actinomycetales</taxon>
        <taxon>Actinomycetaceae</taxon>
        <taxon>Actinotignum</taxon>
    </lineage>
</organism>
<evidence type="ECO:0000256" key="9">
    <source>
        <dbReference type="ARBA" id="ARBA00023136"/>
    </source>
</evidence>
<dbReference type="Pfam" id="PF00324">
    <property type="entry name" value="AA_permease"/>
    <property type="match status" value="1"/>
</dbReference>
<feature type="transmembrane region" description="Helical" evidence="10">
    <location>
        <begin position="253"/>
        <end position="274"/>
    </location>
</feature>
<dbReference type="PANTHER" id="PTHR43495">
    <property type="entry name" value="GABA PERMEASE"/>
    <property type="match status" value="1"/>
</dbReference>
<feature type="transmembrane region" description="Helical" evidence="10">
    <location>
        <begin position="412"/>
        <end position="435"/>
    </location>
</feature>
<evidence type="ECO:0000259" key="11">
    <source>
        <dbReference type="Pfam" id="PF00324"/>
    </source>
</evidence>
<evidence type="ECO:0000256" key="5">
    <source>
        <dbReference type="ARBA" id="ARBA00022519"/>
    </source>
</evidence>
<dbReference type="PROSITE" id="PS00218">
    <property type="entry name" value="AMINO_ACID_PERMEASE_1"/>
    <property type="match status" value="1"/>
</dbReference>
<keyword evidence="8 10" id="KW-1133">Transmembrane helix</keyword>
<keyword evidence="7" id="KW-0029">Amino-acid transport</keyword>
<feature type="transmembrane region" description="Helical" evidence="10">
    <location>
        <begin position="109"/>
        <end position="131"/>
    </location>
</feature>
<name>A0AAW9HV34_9ACTO</name>
<reference evidence="12" key="1">
    <citation type="submission" date="2023-10" db="EMBL/GenBank/DDBJ databases">
        <title>Whole Genome based description of the genera Actinobaculum and Actinotignum reveals a complex phylogenetic relationship within the species included in the genus Actinotignum.</title>
        <authorList>
            <person name="Jensen C.S."/>
            <person name="Dargis R."/>
            <person name="Kemp M."/>
            <person name="Christensen J.J."/>
        </authorList>
    </citation>
    <scope>NUCLEOTIDE SEQUENCE</scope>
    <source>
        <strain evidence="12">SLA_B511</strain>
    </source>
</reference>
<keyword evidence="5" id="KW-0997">Cell inner membrane</keyword>
<comment type="subcellular location">
    <subcellularLocation>
        <location evidence="1">Cell inner membrane</location>
        <topology evidence="1">Multi-pass membrane protein</topology>
    </subcellularLocation>
</comment>
<keyword evidence="3" id="KW-0813">Transport</keyword>
<dbReference type="PANTHER" id="PTHR43495:SF4">
    <property type="entry name" value="AROMATIC AMINO ACID TRANSPORT PROTEIN AROP"/>
    <property type="match status" value="1"/>
</dbReference>
<dbReference type="InterPro" id="IPR004841">
    <property type="entry name" value="AA-permease/SLC12A_dom"/>
</dbReference>
<dbReference type="GO" id="GO:0055085">
    <property type="term" value="P:transmembrane transport"/>
    <property type="evidence" value="ECO:0007669"/>
    <property type="project" value="InterPro"/>
</dbReference>
<dbReference type="InterPro" id="IPR004840">
    <property type="entry name" value="Amino_acid_permease_CS"/>
</dbReference>
<dbReference type="AlphaFoldDB" id="A0AAW9HV34"/>
<dbReference type="Gene3D" id="1.20.1740.10">
    <property type="entry name" value="Amino acid/polyamine transporter I"/>
    <property type="match status" value="1"/>
</dbReference>
<evidence type="ECO:0000313" key="13">
    <source>
        <dbReference type="Proteomes" id="UP001281731"/>
    </source>
</evidence>
<protein>
    <submittedName>
        <fullName evidence="12">Amino acid permease</fullName>
    </submittedName>
</protein>
<evidence type="ECO:0000256" key="1">
    <source>
        <dbReference type="ARBA" id="ARBA00004429"/>
    </source>
</evidence>
<evidence type="ECO:0000256" key="6">
    <source>
        <dbReference type="ARBA" id="ARBA00022692"/>
    </source>
</evidence>
<dbReference type="EMBL" id="JAWNGC010000001">
    <property type="protein sequence ID" value="MDY5154215.1"/>
    <property type="molecule type" value="Genomic_DNA"/>
</dbReference>
<evidence type="ECO:0000256" key="4">
    <source>
        <dbReference type="ARBA" id="ARBA00022475"/>
    </source>
</evidence>
<feature type="transmembrane region" description="Helical" evidence="10">
    <location>
        <begin position="294"/>
        <end position="312"/>
    </location>
</feature>
<evidence type="ECO:0000256" key="2">
    <source>
        <dbReference type="ARBA" id="ARBA00008583"/>
    </source>
</evidence>
<comment type="caution">
    <text evidence="12">The sequence shown here is derived from an EMBL/GenBank/DDBJ whole genome shotgun (WGS) entry which is preliminary data.</text>
</comment>
<evidence type="ECO:0000256" key="3">
    <source>
        <dbReference type="ARBA" id="ARBA00022448"/>
    </source>
</evidence>
<dbReference type="GO" id="GO:0005886">
    <property type="term" value="C:plasma membrane"/>
    <property type="evidence" value="ECO:0007669"/>
    <property type="project" value="UniProtKB-SubCell"/>
</dbReference>
<feature type="transmembrane region" description="Helical" evidence="10">
    <location>
        <begin position="137"/>
        <end position="158"/>
    </location>
</feature>
<evidence type="ECO:0000256" key="8">
    <source>
        <dbReference type="ARBA" id="ARBA00022989"/>
    </source>
</evidence>